<dbReference type="EMBL" id="CAJVPQ010027859">
    <property type="protein sequence ID" value="CAG8771935.1"/>
    <property type="molecule type" value="Genomic_DNA"/>
</dbReference>
<evidence type="ECO:0000313" key="1">
    <source>
        <dbReference type="EMBL" id="CAG8771935.1"/>
    </source>
</evidence>
<gene>
    <name evidence="1" type="ORF">FCALED_LOCUS17588</name>
</gene>
<dbReference type="AlphaFoldDB" id="A0A9N9NU53"/>
<feature type="non-terminal residue" evidence="1">
    <location>
        <position position="122"/>
    </location>
</feature>
<dbReference type="Gene3D" id="3.40.50.1010">
    <property type="entry name" value="5'-nuclease"/>
    <property type="match status" value="1"/>
</dbReference>
<feature type="non-terminal residue" evidence="1">
    <location>
        <position position="1"/>
    </location>
</feature>
<sequence length="122" mass="14362">DPGILLLISGDGDYLPAILRARKHKWKVETWFWRSAMSGDLTKESSLFRFLDNYYIHFTYVYGQNPIGKNHSLEITDGETIRKWTSNEVMDCFASLQLFGWWCRKDEHTIFLYFDSKANLGK</sequence>
<proteinExistence type="predicted"/>
<dbReference type="Proteomes" id="UP000789570">
    <property type="component" value="Unassembled WGS sequence"/>
</dbReference>
<name>A0A9N9NU53_9GLOM</name>
<organism evidence="1 2">
    <name type="scientific">Funneliformis caledonium</name>
    <dbReference type="NCBI Taxonomy" id="1117310"/>
    <lineage>
        <taxon>Eukaryota</taxon>
        <taxon>Fungi</taxon>
        <taxon>Fungi incertae sedis</taxon>
        <taxon>Mucoromycota</taxon>
        <taxon>Glomeromycotina</taxon>
        <taxon>Glomeromycetes</taxon>
        <taxon>Glomerales</taxon>
        <taxon>Glomeraceae</taxon>
        <taxon>Funneliformis</taxon>
    </lineage>
</organism>
<dbReference type="OrthoDB" id="2429066at2759"/>
<evidence type="ECO:0000313" key="2">
    <source>
        <dbReference type="Proteomes" id="UP000789570"/>
    </source>
</evidence>
<reference evidence="1" key="1">
    <citation type="submission" date="2021-06" db="EMBL/GenBank/DDBJ databases">
        <authorList>
            <person name="Kallberg Y."/>
            <person name="Tangrot J."/>
            <person name="Rosling A."/>
        </authorList>
    </citation>
    <scope>NUCLEOTIDE SEQUENCE</scope>
    <source>
        <strain evidence="1">UK204</strain>
    </source>
</reference>
<keyword evidence="2" id="KW-1185">Reference proteome</keyword>
<accession>A0A9N9NU53</accession>
<protein>
    <submittedName>
        <fullName evidence="1">15799_t:CDS:1</fullName>
    </submittedName>
</protein>
<comment type="caution">
    <text evidence="1">The sequence shown here is derived from an EMBL/GenBank/DDBJ whole genome shotgun (WGS) entry which is preliminary data.</text>
</comment>